<keyword evidence="11" id="KW-1185">Reference proteome</keyword>
<evidence type="ECO:0000256" key="1">
    <source>
        <dbReference type="ARBA" id="ARBA00004141"/>
    </source>
</evidence>
<feature type="transmembrane region" description="Helical" evidence="8">
    <location>
        <begin position="44"/>
        <end position="65"/>
    </location>
</feature>
<keyword evidence="5 6" id="KW-0472">Membrane</keyword>
<sequence>MARSASSGGGFWGPSKPKVVTPPPRTQPPIPQAGSGPEIDATTIISLLAVVALLAAAYGASLRLLPKTSTVKTRILFIWHAFDALIHFFFEGSFLYNCFFVSYSLPTSFDVASRRHPRIKLLTPPDVYWLGREDRLYGANYGEGPFSRLWQEYAKADRRWGGADLGVVSLEVLTVFVGAPLALWCCELLRREERKGVLKRWFWMMILATAEIYGGWMTFAPEWFTGSPNLDTSNWMYLWLYLVFFNGLWVVFPVWILYEAYKALSSAMSQAEMVDLVNYLKKDD</sequence>
<proteinExistence type="inferred from homology"/>
<comment type="similarity">
    <text evidence="2">Belongs to the EBP family.</text>
</comment>
<dbReference type="InterPro" id="IPR033118">
    <property type="entry name" value="EXPERA"/>
</dbReference>
<accession>A0A6G1IJA3</accession>
<keyword evidence="4 6" id="KW-1133">Transmembrane helix</keyword>
<evidence type="ECO:0000256" key="6">
    <source>
        <dbReference type="PROSITE-ProRule" id="PRU01087"/>
    </source>
</evidence>
<dbReference type="EMBL" id="MU005614">
    <property type="protein sequence ID" value="KAF2678168.1"/>
    <property type="molecule type" value="Genomic_DNA"/>
</dbReference>
<dbReference type="AlphaFoldDB" id="A0A6G1IJA3"/>
<name>A0A6G1IJA3_9PLEO</name>
<evidence type="ECO:0000256" key="2">
    <source>
        <dbReference type="ARBA" id="ARBA00008337"/>
    </source>
</evidence>
<evidence type="ECO:0000259" key="9">
    <source>
        <dbReference type="PROSITE" id="PS51751"/>
    </source>
</evidence>
<feature type="transmembrane region" description="Helical" evidence="8">
    <location>
        <begin position="201"/>
        <end position="219"/>
    </location>
</feature>
<feature type="domain" description="EXPERA" evidence="9">
    <location>
        <begin position="72"/>
        <end position="257"/>
    </location>
</feature>
<evidence type="ECO:0000256" key="7">
    <source>
        <dbReference type="SAM" id="MobiDB-lite"/>
    </source>
</evidence>
<dbReference type="GO" id="GO:0005783">
    <property type="term" value="C:endoplasmic reticulum"/>
    <property type="evidence" value="ECO:0007669"/>
    <property type="project" value="TreeGrafter"/>
</dbReference>
<feature type="transmembrane region" description="Helical" evidence="8">
    <location>
        <begin position="239"/>
        <end position="258"/>
    </location>
</feature>
<feature type="compositionally biased region" description="Pro residues" evidence="7">
    <location>
        <begin position="20"/>
        <end position="31"/>
    </location>
</feature>
<gene>
    <name evidence="10" type="ORF">K458DRAFT_317574</name>
</gene>
<dbReference type="Proteomes" id="UP000799291">
    <property type="component" value="Unassembled WGS sequence"/>
</dbReference>
<evidence type="ECO:0000256" key="5">
    <source>
        <dbReference type="ARBA" id="ARBA00023136"/>
    </source>
</evidence>
<feature type="transmembrane region" description="Helical" evidence="8">
    <location>
        <begin position="77"/>
        <end position="96"/>
    </location>
</feature>
<protein>
    <submittedName>
        <fullName evidence="10">Emopamil-binding protein</fullName>
    </submittedName>
</protein>
<evidence type="ECO:0000313" key="11">
    <source>
        <dbReference type="Proteomes" id="UP000799291"/>
    </source>
</evidence>
<feature type="transmembrane region" description="Helical" evidence="8">
    <location>
        <begin position="167"/>
        <end position="189"/>
    </location>
</feature>
<dbReference type="Pfam" id="PF05241">
    <property type="entry name" value="EBP"/>
    <property type="match status" value="1"/>
</dbReference>
<dbReference type="PROSITE" id="PS51751">
    <property type="entry name" value="EXPERA"/>
    <property type="match status" value="1"/>
</dbReference>
<dbReference type="GO" id="GO:0016125">
    <property type="term" value="P:sterol metabolic process"/>
    <property type="evidence" value="ECO:0007669"/>
    <property type="project" value="InterPro"/>
</dbReference>
<dbReference type="PANTHER" id="PTHR14207">
    <property type="entry name" value="STEROL ISOMERASE"/>
    <property type="match status" value="1"/>
</dbReference>
<dbReference type="GO" id="GO:0016020">
    <property type="term" value="C:membrane"/>
    <property type="evidence" value="ECO:0007669"/>
    <property type="project" value="UniProtKB-SubCell"/>
</dbReference>
<dbReference type="OrthoDB" id="5415655at2759"/>
<evidence type="ECO:0000256" key="4">
    <source>
        <dbReference type="ARBA" id="ARBA00022989"/>
    </source>
</evidence>
<organism evidence="10 11">
    <name type="scientific">Lentithecium fluviatile CBS 122367</name>
    <dbReference type="NCBI Taxonomy" id="1168545"/>
    <lineage>
        <taxon>Eukaryota</taxon>
        <taxon>Fungi</taxon>
        <taxon>Dikarya</taxon>
        <taxon>Ascomycota</taxon>
        <taxon>Pezizomycotina</taxon>
        <taxon>Dothideomycetes</taxon>
        <taxon>Pleosporomycetidae</taxon>
        <taxon>Pleosporales</taxon>
        <taxon>Massarineae</taxon>
        <taxon>Lentitheciaceae</taxon>
        <taxon>Lentithecium</taxon>
    </lineage>
</organism>
<comment type="subcellular location">
    <subcellularLocation>
        <location evidence="1">Membrane</location>
        <topology evidence="1">Multi-pass membrane protein</topology>
    </subcellularLocation>
</comment>
<feature type="region of interest" description="Disordered" evidence="7">
    <location>
        <begin position="1"/>
        <end position="35"/>
    </location>
</feature>
<evidence type="ECO:0000256" key="3">
    <source>
        <dbReference type="ARBA" id="ARBA00022692"/>
    </source>
</evidence>
<evidence type="ECO:0000256" key="8">
    <source>
        <dbReference type="SAM" id="Phobius"/>
    </source>
</evidence>
<evidence type="ECO:0000313" key="10">
    <source>
        <dbReference type="EMBL" id="KAF2678168.1"/>
    </source>
</evidence>
<dbReference type="PANTHER" id="PTHR14207:SF1">
    <property type="entry name" value="EMOPAMIL-BINDING PROTEIN-LIKE"/>
    <property type="match status" value="1"/>
</dbReference>
<dbReference type="InterPro" id="IPR007905">
    <property type="entry name" value="EBP"/>
</dbReference>
<reference evidence="10" key="1">
    <citation type="journal article" date="2020" name="Stud. Mycol.">
        <title>101 Dothideomycetes genomes: a test case for predicting lifestyles and emergence of pathogens.</title>
        <authorList>
            <person name="Haridas S."/>
            <person name="Albert R."/>
            <person name="Binder M."/>
            <person name="Bloem J."/>
            <person name="Labutti K."/>
            <person name="Salamov A."/>
            <person name="Andreopoulos B."/>
            <person name="Baker S."/>
            <person name="Barry K."/>
            <person name="Bills G."/>
            <person name="Bluhm B."/>
            <person name="Cannon C."/>
            <person name="Castanera R."/>
            <person name="Culley D."/>
            <person name="Daum C."/>
            <person name="Ezra D."/>
            <person name="Gonzalez J."/>
            <person name="Henrissat B."/>
            <person name="Kuo A."/>
            <person name="Liang C."/>
            <person name="Lipzen A."/>
            <person name="Lutzoni F."/>
            <person name="Magnuson J."/>
            <person name="Mondo S."/>
            <person name="Nolan M."/>
            <person name="Ohm R."/>
            <person name="Pangilinan J."/>
            <person name="Park H.-J."/>
            <person name="Ramirez L."/>
            <person name="Alfaro M."/>
            <person name="Sun H."/>
            <person name="Tritt A."/>
            <person name="Yoshinaga Y."/>
            <person name="Zwiers L.-H."/>
            <person name="Turgeon B."/>
            <person name="Goodwin S."/>
            <person name="Spatafora J."/>
            <person name="Crous P."/>
            <person name="Grigoriev I."/>
        </authorList>
    </citation>
    <scope>NUCLEOTIDE SEQUENCE</scope>
    <source>
        <strain evidence="10">CBS 122367</strain>
    </source>
</reference>
<keyword evidence="3 6" id="KW-0812">Transmembrane</keyword>
<dbReference type="GO" id="GO:0047750">
    <property type="term" value="F:cholestenol delta-isomerase activity"/>
    <property type="evidence" value="ECO:0007669"/>
    <property type="project" value="InterPro"/>
</dbReference>